<dbReference type="InterPro" id="IPR025529">
    <property type="entry name" value="DUF4416"/>
</dbReference>
<accession>A0A0S6VTX5</accession>
<keyword evidence="2" id="KW-1185">Reference proteome</keyword>
<dbReference type="AlphaFoldDB" id="A0A0S6VTX5"/>
<reference evidence="1" key="1">
    <citation type="journal article" date="2015" name="PeerJ">
        <title>First genomic representation of candidate bacterial phylum KSB3 points to enhanced environmental sensing as a trigger of wastewater bulking.</title>
        <authorList>
            <person name="Sekiguchi Y."/>
            <person name="Ohashi A."/>
            <person name="Parks D.H."/>
            <person name="Yamauchi T."/>
            <person name="Tyson G.W."/>
            <person name="Hugenholtz P."/>
        </authorList>
    </citation>
    <scope>NUCLEOTIDE SEQUENCE [LARGE SCALE GENOMIC DNA]</scope>
</reference>
<proteinExistence type="predicted"/>
<dbReference type="EMBL" id="DF820456">
    <property type="protein sequence ID" value="GAK51018.1"/>
    <property type="molecule type" value="Genomic_DNA"/>
</dbReference>
<gene>
    <name evidence="1" type="ORF">U14_02260</name>
</gene>
<dbReference type="STRING" id="1499966.U14_02260"/>
<organism evidence="1">
    <name type="scientific">Candidatus Moduliflexus flocculans</name>
    <dbReference type="NCBI Taxonomy" id="1499966"/>
    <lineage>
        <taxon>Bacteria</taxon>
        <taxon>Candidatus Moduliflexota</taxon>
        <taxon>Candidatus Moduliflexia</taxon>
        <taxon>Candidatus Moduliflexales</taxon>
        <taxon>Candidatus Moduliflexaceae</taxon>
    </lineage>
</organism>
<evidence type="ECO:0000313" key="1">
    <source>
        <dbReference type="EMBL" id="GAK51018.1"/>
    </source>
</evidence>
<dbReference type="Proteomes" id="UP000030700">
    <property type="component" value="Unassembled WGS sequence"/>
</dbReference>
<evidence type="ECO:0000313" key="2">
    <source>
        <dbReference type="Proteomes" id="UP000030700"/>
    </source>
</evidence>
<protein>
    <submittedName>
        <fullName evidence="1">GTP-binding protein</fullName>
    </submittedName>
</protein>
<dbReference type="HOGENOM" id="CLU_114103_0_0_0"/>
<dbReference type="Pfam" id="PF14385">
    <property type="entry name" value="DUF4416"/>
    <property type="match status" value="1"/>
</dbReference>
<sequence>MFFRVFRVFRGDRSMDEPRLTARHGKLIAALTTSDMALLADIEQELIQRFSPIDDKSDLFSFDAFTSYYQPEMGTELQKCFVSFTDIILVETLPEIKLLTNEIEQRCAVNGNRRINIDPGYLTAAHLVLATTKPYTHRIYLGKGIHAELTYICKKRVFHTLEWTYFDYRAPLAIRFFEGARKTLLKQMRDANLRI</sequence>
<name>A0A0S6VTX5_9BACT</name>